<comment type="caution">
    <text evidence="1">The sequence shown here is derived from an EMBL/GenBank/DDBJ whole genome shotgun (WGS) entry which is preliminary data.</text>
</comment>
<evidence type="ECO:0000313" key="2">
    <source>
        <dbReference type="Proteomes" id="UP001218208"/>
    </source>
</evidence>
<proteinExistence type="predicted"/>
<evidence type="ECO:0008006" key="3">
    <source>
        <dbReference type="Google" id="ProtNLM"/>
    </source>
</evidence>
<evidence type="ECO:0000313" key="1">
    <source>
        <dbReference type="EMBL" id="EKT4091563.1"/>
    </source>
</evidence>
<dbReference type="EMBL" id="ABLOJW010000004">
    <property type="protein sequence ID" value="EKT4091563.1"/>
    <property type="molecule type" value="Genomic_DNA"/>
</dbReference>
<dbReference type="Proteomes" id="UP001218208">
    <property type="component" value="Unassembled WGS sequence"/>
</dbReference>
<name>A0AAI9BZU6_STEMA</name>
<organism evidence="1 2">
    <name type="scientific">Stenotrophomonas maltophilia</name>
    <name type="common">Pseudomonas maltophilia</name>
    <name type="synonym">Xanthomonas maltophilia</name>
    <dbReference type="NCBI Taxonomy" id="40324"/>
    <lineage>
        <taxon>Bacteria</taxon>
        <taxon>Pseudomonadati</taxon>
        <taxon>Pseudomonadota</taxon>
        <taxon>Gammaproteobacteria</taxon>
        <taxon>Lysobacterales</taxon>
        <taxon>Lysobacteraceae</taxon>
        <taxon>Stenotrophomonas</taxon>
        <taxon>Stenotrophomonas maltophilia group</taxon>
    </lineage>
</organism>
<dbReference type="AlphaFoldDB" id="A0AAI9BZU6"/>
<protein>
    <recommendedName>
        <fullName evidence="3">Tail fiber protein</fullName>
    </recommendedName>
</protein>
<sequence length="302" mass="31300">MAQKLIDLLTQHPTWVGDLFPVAFGKCNDNFTELYAALAAVAAVGGKNMLINCGLPINQRVFAGGALATGAYGYDRWKAGAGGCNVTINATTGVFTHTSGPLQQIVEAPVLAWGQPLTISVENPSGNISVSVGGATGTIPSGTGRRGVTLTPSGSGNMTVQLTATGVTYSRPQLERGSAATAFDARPVAAELAMCQRYYEKSYPMSVAPGVAQQLGRRGGGQAGVSGSAMYFVQPYLVQKRAVPVLNIYNPSNGAGGGVGNDAGTTVVTQLPYSSDSAFELNWTNAAGRWGGWFHYVADAEL</sequence>
<accession>A0AAI9BZU6</accession>
<gene>
    <name evidence="1" type="ORF">QEG23_001050</name>
</gene>
<reference evidence="1" key="1">
    <citation type="submission" date="2022-07" db="EMBL/GenBank/DDBJ databases">
        <authorList>
            <consortium name="DAFM: The Division of Animal and Food Microbiology"/>
        </authorList>
    </citation>
    <scope>NUCLEOTIDE SEQUENCE</scope>
    <source>
        <strain evidence="1">19MO01SH01-2</strain>
    </source>
</reference>